<dbReference type="Proteomes" id="UP000198601">
    <property type="component" value="Unassembled WGS sequence"/>
</dbReference>
<gene>
    <name evidence="1" type="ORF">SAMN04487970_104325</name>
</gene>
<keyword evidence="2" id="KW-1185">Reference proteome</keyword>
<protein>
    <submittedName>
        <fullName evidence="1">Uncharacterized protein</fullName>
    </submittedName>
</protein>
<evidence type="ECO:0000313" key="2">
    <source>
        <dbReference type="Proteomes" id="UP000198601"/>
    </source>
</evidence>
<proteinExistence type="predicted"/>
<sequence>MKNCITIPSVLQSILSAEEVKSIVQTIGYEDKARYNIGARLLIYNGMVTFLRLNSGSLF</sequence>
<evidence type="ECO:0000313" key="1">
    <source>
        <dbReference type="EMBL" id="SCW76727.1"/>
    </source>
</evidence>
<name>A0A1G4T6B8_9BACL</name>
<organism evidence="1 2">
    <name type="scientific">Paenibacillus tianmuensis</name>
    <dbReference type="NCBI Taxonomy" id="624147"/>
    <lineage>
        <taxon>Bacteria</taxon>
        <taxon>Bacillati</taxon>
        <taxon>Bacillota</taxon>
        <taxon>Bacilli</taxon>
        <taxon>Bacillales</taxon>
        <taxon>Paenibacillaceae</taxon>
        <taxon>Paenibacillus</taxon>
    </lineage>
</organism>
<accession>A0A1G4T6B8</accession>
<dbReference type="AlphaFoldDB" id="A0A1G4T6B8"/>
<dbReference type="EMBL" id="FMTT01000043">
    <property type="protein sequence ID" value="SCW76727.1"/>
    <property type="molecule type" value="Genomic_DNA"/>
</dbReference>
<reference evidence="2" key="1">
    <citation type="submission" date="2016-10" db="EMBL/GenBank/DDBJ databases">
        <authorList>
            <person name="Varghese N."/>
            <person name="Submissions S."/>
        </authorList>
    </citation>
    <scope>NUCLEOTIDE SEQUENCE [LARGE SCALE GENOMIC DNA]</scope>
    <source>
        <strain evidence="2">CGMCC 1.8946</strain>
    </source>
</reference>